<dbReference type="GO" id="GO:0009252">
    <property type="term" value="P:peptidoglycan biosynthetic process"/>
    <property type="evidence" value="ECO:0007669"/>
    <property type="project" value="UniProtKB-KW"/>
</dbReference>
<dbReference type="Gene3D" id="3.40.710.10">
    <property type="entry name" value="DD-peptidase/beta-lactamase superfamily"/>
    <property type="match status" value="1"/>
</dbReference>
<dbReference type="InterPro" id="IPR018044">
    <property type="entry name" value="Peptidase_S11"/>
</dbReference>
<accession>A0A679I691</accession>
<dbReference type="GO" id="GO:0071555">
    <property type="term" value="P:cell wall organization"/>
    <property type="evidence" value="ECO:0007669"/>
    <property type="project" value="UniProtKB-KW"/>
</dbReference>
<name>A0A679I691_9RHOO</name>
<evidence type="ECO:0000256" key="4">
    <source>
        <dbReference type="ARBA" id="ARBA00022960"/>
    </source>
</evidence>
<reference evidence="10" key="1">
    <citation type="submission" date="2020-01" db="EMBL/GenBank/DDBJ databases">
        <title>Phosphoaccumulans saitamaens gen. nov., sp. nov., a polyphosphate accumulating bacterium isolated from surface river water.</title>
        <authorList>
            <person name="Watanabe K."/>
            <person name="Suda W."/>
        </authorList>
    </citation>
    <scope>NUCLEOTIDE SEQUENCE [LARGE SCALE GENOMIC DNA]</scope>
    <source>
        <strain evidence="10">ICHIAU1</strain>
    </source>
</reference>
<evidence type="ECO:0000256" key="2">
    <source>
        <dbReference type="ARBA" id="ARBA00022729"/>
    </source>
</evidence>
<dbReference type="SUPFAM" id="SSF56601">
    <property type="entry name" value="beta-lactamase/transpeptidase-like"/>
    <property type="match status" value="1"/>
</dbReference>
<dbReference type="PANTHER" id="PTHR21581">
    <property type="entry name" value="D-ALANYL-D-ALANINE CARBOXYPEPTIDASE"/>
    <property type="match status" value="1"/>
</dbReference>
<dbReference type="GO" id="GO:0008360">
    <property type="term" value="P:regulation of cell shape"/>
    <property type="evidence" value="ECO:0007669"/>
    <property type="project" value="UniProtKB-KW"/>
</dbReference>
<dbReference type="EMBL" id="AP022345">
    <property type="protein sequence ID" value="BBU67861.1"/>
    <property type="molecule type" value="Genomic_DNA"/>
</dbReference>
<evidence type="ECO:0000313" key="9">
    <source>
        <dbReference type="EMBL" id="BBU67861.1"/>
    </source>
</evidence>
<dbReference type="GO" id="GO:0009002">
    <property type="term" value="F:serine-type D-Ala-D-Ala carboxypeptidase activity"/>
    <property type="evidence" value="ECO:0007669"/>
    <property type="project" value="InterPro"/>
</dbReference>
<comment type="similarity">
    <text evidence="1 7">Belongs to the peptidase S11 family.</text>
</comment>
<dbReference type="NCBIfam" id="NF008668">
    <property type="entry name" value="PRK11669.1"/>
    <property type="match status" value="1"/>
</dbReference>
<evidence type="ECO:0000256" key="3">
    <source>
        <dbReference type="ARBA" id="ARBA00022801"/>
    </source>
</evidence>
<evidence type="ECO:0000256" key="5">
    <source>
        <dbReference type="ARBA" id="ARBA00022984"/>
    </source>
</evidence>
<sequence>MKTTSKTLAAQNAARDKVVSATAKKPSRLIASKKPRDNPPSHWGEWNGPVGSNPGLHSHAALLLDMQNGEAVYQKNATQVVPIASITKLMTAMVMLDANLPMQEELVITDDDVDTLKGSRSRLSVGARLTRQETLLLALMSSENRAAHALGRNYPGGIPAFVAAMNRKAQELGMTNSRFLDPTGLNSGNVSTARDLAKMVAASYKYPAIREASTTSDARMDVRGRMLEYRNTNPLVRTDGWEIGVSKTGYIREAGKCLVMQAKVNNRPMLFVLLDSEGSMTRVGDANRLKKWAEVQS</sequence>
<feature type="region of interest" description="Disordered" evidence="8">
    <location>
        <begin position="1"/>
        <end position="51"/>
    </location>
</feature>
<keyword evidence="9" id="KW-0645">Protease</keyword>
<keyword evidence="2" id="KW-0732">Signal</keyword>
<dbReference type="InterPro" id="IPR012338">
    <property type="entry name" value="Beta-lactam/transpept-like"/>
</dbReference>
<dbReference type="Proteomes" id="UP000463961">
    <property type="component" value="Chromosome"/>
</dbReference>
<evidence type="ECO:0000313" key="10">
    <source>
        <dbReference type="Proteomes" id="UP000463961"/>
    </source>
</evidence>
<keyword evidence="4" id="KW-0133">Cell shape</keyword>
<evidence type="ECO:0000256" key="1">
    <source>
        <dbReference type="ARBA" id="ARBA00007164"/>
    </source>
</evidence>
<keyword evidence="5" id="KW-0573">Peptidoglycan synthesis</keyword>
<organism evidence="9 10">
    <name type="scientific">Fluviibacter phosphoraccumulans</name>
    <dbReference type="NCBI Taxonomy" id="1751046"/>
    <lineage>
        <taxon>Bacteria</taxon>
        <taxon>Pseudomonadati</taxon>
        <taxon>Pseudomonadota</taxon>
        <taxon>Betaproteobacteria</taxon>
        <taxon>Rhodocyclales</taxon>
        <taxon>Fluviibacteraceae</taxon>
        <taxon>Fluviibacter</taxon>
    </lineage>
</organism>
<dbReference type="InterPro" id="IPR001967">
    <property type="entry name" value="Peptidase_S11_N"/>
</dbReference>
<gene>
    <name evidence="9" type="primary">pbpG</name>
    <name evidence="9" type="ORF">ICHIAU1_01440</name>
</gene>
<dbReference type="GO" id="GO:0006508">
    <property type="term" value="P:proteolysis"/>
    <property type="evidence" value="ECO:0007669"/>
    <property type="project" value="InterPro"/>
</dbReference>
<proteinExistence type="inferred from homology"/>
<keyword evidence="3" id="KW-0378">Hydrolase</keyword>
<evidence type="ECO:0000256" key="8">
    <source>
        <dbReference type="SAM" id="MobiDB-lite"/>
    </source>
</evidence>
<keyword evidence="6" id="KW-0961">Cell wall biogenesis/degradation</keyword>
<keyword evidence="9" id="KW-0121">Carboxypeptidase</keyword>
<keyword evidence="10" id="KW-1185">Reference proteome</keyword>
<dbReference type="PANTHER" id="PTHR21581:SF26">
    <property type="entry name" value="D-ALANYL-D-ALANINE ENDOPEPTIDASE"/>
    <property type="match status" value="1"/>
</dbReference>
<evidence type="ECO:0000256" key="7">
    <source>
        <dbReference type="RuleBase" id="RU004016"/>
    </source>
</evidence>
<feature type="compositionally biased region" description="Polar residues" evidence="8">
    <location>
        <begin position="1"/>
        <end position="10"/>
    </location>
</feature>
<dbReference type="AlphaFoldDB" id="A0A679I691"/>
<dbReference type="PRINTS" id="PR00725">
    <property type="entry name" value="DADACBPTASE1"/>
</dbReference>
<evidence type="ECO:0000256" key="6">
    <source>
        <dbReference type="ARBA" id="ARBA00023316"/>
    </source>
</evidence>
<dbReference type="Pfam" id="PF00768">
    <property type="entry name" value="Peptidase_S11"/>
    <property type="match status" value="1"/>
</dbReference>
<protein>
    <submittedName>
        <fullName evidence="9">D-alanyl-D-alanine carboxypeptidase</fullName>
    </submittedName>
</protein>